<feature type="region of interest" description="Disordered" evidence="1">
    <location>
        <begin position="601"/>
        <end position="631"/>
    </location>
</feature>
<sequence length="1561" mass="174740">MDRYTGRQQGGSRDTSRPASSHLSLIRQQEQRTFSGRIGGDWSFGDLASDHEMQGTRSPIKAEHSTPQHQTLKNQHRGHNESPISIASTPPDRRSNYSTPRPAYKRPGSPSMMPSGPNKRHQTHRSSPVLAPSRSLRHDNSGLFSDQSDQHYGSRYPQQQMHHHSPDVVVSRSPMFDQRLSNGMIQQNGSTVPSPSGKVVLIGGKPCMVYPMPEEAGAPRPVSMSRPPSQNVTPQHHRFRQQPMNGPSNKNESPLAPRNTSRFHQNVQKTWEQKEDCGQFQRAQSTTPSRKRLYREDEEDGGVRLQPPIREPFAVRKPPPPALGSPLWQNERQPASKFFQKARENYEEKMSNHSSQLGDSENHGYKRDLRPTSGKTSVHLEEPVFNHPLIPGHYTVQPGKSPGPVTPENLGRRRGKSVAPPPQPEIIEANRGRSKSRLPEISRARSKSAAPPFRAASRVSSRAPPQAPELQHATPFRPPQGQSSVQDDISEDTPMNEVFKRKQLAGHMSNYNQPSNNLTAANLSFQDSIFCNPNSRQSFSAAKPATPQRNRPEPEIFNLVSPSPASGRAIPMKDLLAPAPKPIAKRESTMTTKVKTAAKAATAATTNEVKKAPKKEKTQAPPENPETVRQKMAAQRIMDRAFKGAEAKLDEDLFGEVIAEDSEAKEARLEAEKLDAKKKREEKMAELLAKEEQNKLIEMEKRRVANEEAEKKRLAKEQEEHNKKAKRDAERKRQQAAEIAEQNEKRRIATERIEHARAEAERVAAEKAKEKSEAVRAEAGAMAKIKAKQEEAKKLAASLKSAKIPGTEDTEAAKKRALKEKTPAPELPEEESLFVPEMYVHLIKISHAETNIRSTKQDRTRAKSVGPLNALEVFAKHNASVGDSVYAIEREAAERDRASQQAAENKKRLEDRWKNRAQSTKPADQPAPKPKAPAPPRPKAAKAAPPKAPADVPPKPASKQFFVEEFDDDFDDLFGKDSVDTTGTSKARVEEPPGQSFFKPSTVTSAAANTSMNTTLNTSTSTNTSTDTSASNSFSSTKSAVSDPISQASKTVFNHKIQFISDLDRQQLDKENAAKRATGGRSRAPIKKAPETEAIRKKKEAEKAREKKRKELLDKAAKDGVHMSEIALSTELDVFMEKRERKCQMEKEKRARKKLKEKLAADAPLNSGIQPRQQEQKSAPKPWELVVEEDEMTEEQRLRKRNEKIMSHGIAEVGRQRGSTFKHAANKRTVMDLESESEESEEDPLPEPIPNPSKASDDGDDEESDENSSVEETSPKKAKQTSHPATPPPNINRRSSAHKSPHRTVAGIAALGQALKENKALGKDDLVRIYIVQEKISENGLSEDFKTDNSDTTVVKKECGRYTKIEEANTAVQRRMHKVRRRHPKVIHESTDEEGLLTCTAAFDKEEEHMVAIWVEIVIRATAEVDDEFLDRVSERIKPRTYEVWEYSTKGKEVDAETGIVHIHHRVPTRHGVWSDRVLANNDACEKLCQFIKPKSAKIDHLQVWTRFIEQLRAQRDSTNAAGDGEFFQVEVDKDEEMSPWLEYSQVEFKVQLTKVQGTLN</sequence>
<feature type="compositionally biased region" description="Basic and acidic residues" evidence="1">
    <location>
        <begin position="701"/>
        <end position="735"/>
    </location>
</feature>
<accession>A0A1L7XQ42</accession>
<feature type="compositionally biased region" description="Basic and acidic residues" evidence="1">
    <location>
        <begin position="811"/>
        <end position="823"/>
    </location>
</feature>
<evidence type="ECO:0000256" key="1">
    <source>
        <dbReference type="SAM" id="MobiDB-lite"/>
    </source>
</evidence>
<reference evidence="2 3" key="1">
    <citation type="submission" date="2016-03" db="EMBL/GenBank/DDBJ databases">
        <authorList>
            <person name="Ploux O."/>
        </authorList>
    </citation>
    <scope>NUCLEOTIDE SEQUENCE [LARGE SCALE GENOMIC DNA]</scope>
    <source>
        <strain evidence="2 3">UAMH 11012</strain>
    </source>
</reference>
<feature type="region of interest" description="Disordered" evidence="1">
    <location>
        <begin position="1"/>
        <end position="166"/>
    </location>
</feature>
<feature type="compositionally biased region" description="Basic and acidic residues" evidence="1">
    <location>
        <begin position="360"/>
        <end position="370"/>
    </location>
</feature>
<feature type="compositionally biased region" description="Low complexity" evidence="1">
    <location>
        <begin position="1001"/>
        <end position="1040"/>
    </location>
</feature>
<proteinExistence type="predicted"/>
<feature type="region of interest" description="Disordered" evidence="1">
    <location>
        <begin position="346"/>
        <end position="491"/>
    </location>
</feature>
<feature type="compositionally biased region" description="Acidic residues" evidence="1">
    <location>
        <begin position="1258"/>
        <end position="1269"/>
    </location>
</feature>
<feature type="compositionally biased region" description="Basic and acidic residues" evidence="1">
    <location>
        <begin position="1064"/>
        <end position="1074"/>
    </location>
</feature>
<organism evidence="2 3">
    <name type="scientific">Phialocephala subalpina</name>
    <dbReference type="NCBI Taxonomy" id="576137"/>
    <lineage>
        <taxon>Eukaryota</taxon>
        <taxon>Fungi</taxon>
        <taxon>Dikarya</taxon>
        <taxon>Ascomycota</taxon>
        <taxon>Pezizomycotina</taxon>
        <taxon>Leotiomycetes</taxon>
        <taxon>Helotiales</taxon>
        <taxon>Mollisiaceae</taxon>
        <taxon>Phialocephala</taxon>
        <taxon>Phialocephala fortinii species complex</taxon>
    </lineage>
</organism>
<feature type="region of interest" description="Disordered" evidence="1">
    <location>
        <begin position="536"/>
        <end position="556"/>
    </location>
</feature>
<dbReference type="STRING" id="576137.A0A1L7XQ42"/>
<feature type="compositionally biased region" description="Basic and acidic residues" evidence="1">
    <location>
        <begin position="48"/>
        <end position="66"/>
    </location>
</feature>
<feature type="compositionally biased region" description="Low complexity" evidence="1">
    <location>
        <begin position="107"/>
        <end position="117"/>
    </location>
</feature>
<dbReference type="CDD" id="cd06503">
    <property type="entry name" value="ATP-synt_Fo_b"/>
    <property type="match status" value="1"/>
</dbReference>
<feature type="compositionally biased region" description="Pro residues" evidence="1">
    <location>
        <begin position="946"/>
        <end position="956"/>
    </location>
</feature>
<feature type="compositionally biased region" description="Acidic residues" evidence="1">
    <location>
        <begin position="1233"/>
        <end position="1245"/>
    </location>
</feature>
<feature type="compositionally biased region" description="Polar residues" evidence="1">
    <location>
        <begin position="142"/>
        <end position="160"/>
    </location>
</feature>
<feature type="compositionally biased region" description="Basic and acidic residues" evidence="1">
    <location>
        <begin position="1088"/>
        <end position="1116"/>
    </location>
</feature>
<feature type="compositionally biased region" description="Pro residues" evidence="1">
    <location>
        <begin position="925"/>
        <end position="938"/>
    </location>
</feature>
<feature type="region of interest" description="Disordered" evidence="1">
    <location>
        <begin position="797"/>
        <end position="832"/>
    </location>
</feature>
<gene>
    <name evidence="2" type="ORF">PAC_17071</name>
</gene>
<dbReference type="EMBL" id="FJOG01000042">
    <property type="protein sequence ID" value="CZR67172.1"/>
    <property type="molecule type" value="Genomic_DNA"/>
</dbReference>
<feature type="region of interest" description="Disordered" evidence="1">
    <location>
        <begin position="1143"/>
        <end position="1302"/>
    </location>
</feature>
<feature type="compositionally biased region" description="Basic and acidic residues" evidence="1">
    <location>
        <begin position="893"/>
        <end position="914"/>
    </location>
</feature>
<feature type="region of interest" description="Disordered" evidence="1">
    <location>
        <begin position="701"/>
        <end position="749"/>
    </location>
</feature>
<evidence type="ECO:0000313" key="3">
    <source>
        <dbReference type="Proteomes" id="UP000184330"/>
    </source>
</evidence>
<keyword evidence="3" id="KW-1185">Reference proteome</keyword>
<evidence type="ECO:0000313" key="2">
    <source>
        <dbReference type="EMBL" id="CZR67172.1"/>
    </source>
</evidence>
<protein>
    <submittedName>
        <fullName evidence="2">Uncharacterized protein</fullName>
    </submittedName>
</protein>
<feature type="compositionally biased region" description="Polar residues" evidence="1">
    <location>
        <begin position="242"/>
        <end position="270"/>
    </location>
</feature>
<feature type="compositionally biased region" description="Basic and acidic residues" evidence="1">
    <location>
        <begin position="608"/>
        <end position="618"/>
    </location>
</feature>
<feature type="region of interest" description="Disordered" evidence="1">
    <location>
        <begin position="1064"/>
        <end position="1116"/>
    </location>
</feature>
<dbReference type="OrthoDB" id="3556655at2759"/>
<feature type="compositionally biased region" description="Polar residues" evidence="1">
    <location>
        <begin position="1"/>
        <end position="34"/>
    </location>
</feature>
<feature type="compositionally biased region" description="Polar residues" evidence="1">
    <location>
        <begin position="1167"/>
        <end position="1177"/>
    </location>
</feature>
<feature type="region of interest" description="Disordered" evidence="1">
    <location>
        <begin position="893"/>
        <end position="1045"/>
    </location>
</feature>
<name>A0A1L7XQ42_9HELO</name>
<dbReference type="Proteomes" id="UP000184330">
    <property type="component" value="Unassembled WGS sequence"/>
</dbReference>
<feature type="region of interest" description="Disordered" evidence="1">
    <location>
        <begin position="217"/>
        <end position="332"/>
    </location>
</feature>